<organism evidence="1 2">
    <name type="scientific">Panagrolaimus sp. JU765</name>
    <dbReference type="NCBI Taxonomy" id="591449"/>
    <lineage>
        <taxon>Eukaryota</taxon>
        <taxon>Metazoa</taxon>
        <taxon>Ecdysozoa</taxon>
        <taxon>Nematoda</taxon>
        <taxon>Chromadorea</taxon>
        <taxon>Rhabditida</taxon>
        <taxon>Tylenchina</taxon>
        <taxon>Panagrolaimomorpha</taxon>
        <taxon>Panagrolaimoidea</taxon>
        <taxon>Panagrolaimidae</taxon>
        <taxon>Panagrolaimus</taxon>
    </lineage>
</organism>
<evidence type="ECO:0000313" key="2">
    <source>
        <dbReference type="WBParaSite" id="JU765_v2.g9185.t1"/>
    </source>
</evidence>
<name>A0AC34RSA7_9BILA</name>
<dbReference type="Proteomes" id="UP000887576">
    <property type="component" value="Unplaced"/>
</dbReference>
<reference evidence="2" key="1">
    <citation type="submission" date="2022-11" db="UniProtKB">
        <authorList>
            <consortium name="WormBaseParasite"/>
        </authorList>
    </citation>
    <scope>IDENTIFICATION</scope>
</reference>
<accession>A0AC34RSA7</accession>
<sequence>MCCFPIELPQPGATCKLHVADPTTSQDHDILHLLANLPRLLLPVPSMIMTIILTLIQILPIKDVRVTILITKDLFGIKFFDFNVSEFKLATIRKKSNDQSIPTAQTTIDSVMPSSAHNAEHGNVEADKYGITFKDAANRAGFVRRVFFFITIMFGLIAMMTAIPFFNRDLMKELQDTKALLYASLGTFAIMLFTLGYYESLRRQFPFNLICTVILILSIGYITLTIFSMCNVEFMCLTFVITTIVCATIILFATQTKYDLTSKVGYLFILSMVIVTFGIVSMISVVFFKIRWLHTVYAGIAALLFMLFLPFEIQFERRIQTYNPEDYIAVTIQIFFDIMGALTLCCIGILAISYIVFEFISTFLPDVFL</sequence>
<dbReference type="WBParaSite" id="JU765_v2.g9185.t1">
    <property type="protein sequence ID" value="JU765_v2.g9185.t1"/>
    <property type="gene ID" value="JU765_v2.g9185"/>
</dbReference>
<protein>
    <submittedName>
        <fullName evidence="2">Uncharacterized protein</fullName>
    </submittedName>
</protein>
<proteinExistence type="predicted"/>
<evidence type="ECO:0000313" key="1">
    <source>
        <dbReference type="Proteomes" id="UP000887576"/>
    </source>
</evidence>